<sequence>MHTLVDLVYPNFNHVFFSVRCKSTIRFFLVFPTPQSVLNASVDEIIRSFHSSKRTNAWHIDKAYKIIDAVKHGSVAHSAQVPMLSYYAELILHMQDTLNDICTQMNTVAI</sequence>
<dbReference type="RefSeq" id="WP_213238683.1">
    <property type="nucleotide sequence ID" value="NZ_JAHBCL010000067.1"/>
</dbReference>
<keyword evidence="2" id="KW-1185">Reference proteome</keyword>
<reference evidence="1 2" key="1">
    <citation type="submission" date="2021-05" db="EMBL/GenBank/DDBJ databases">
        <title>Fusibacter ferrireducens sp. nov., an anaerobic, sulfur- and Fe-reducing bacterium isolated from the mangrove sediment.</title>
        <authorList>
            <person name="Qiu D."/>
        </authorList>
    </citation>
    <scope>NUCLEOTIDE SEQUENCE [LARGE SCALE GENOMIC DNA]</scope>
    <source>
        <strain evidence="1 2">DSM 12116</strain>
    </source>
</reference>
<accession>A0ABS5PUQ3</accession>
<evidence type="ECO:0000313" key="1">
    <source>
        <dbReference type="EMBL" id="MBS7528828.1"/>
    </source>
</evidence>
<proteinExistence type="predicted"/>
<name>A0ABS5PUQ3_9FIRM</name>
<dbReference type="EMBL" id="JAHBCL010000067">
    <property type="protein sequence ID" value="MBS7528828.1"/>
    <property type="molecule type" value="Genomic_DNA"/>
</dbReference>
<evidence type="ECO:0000313" key="2">
    <source>
        <dbReference type="Proteomes" id="UP000746471"/>
    </source>
</evidence>
<comment type="caution">
    <text evidence="1">The sequence shown here is derived from an EMBL/GenBank/DDBJ whole genome shotgun (WGS) entry which is preliminary data.</text>
</comment>
<protein>
    <submittedName>
        <fullName evidence="1">Uncharacterized protein</fullName>
    </submittedName>
</protein>
<dbReference type="Proteomes" id="UP000746471">
    <property type="component" value="Unassembled WGS sequence"/>
</dbReference>
<organism evidence="1 2">
    <name type="scientific">Fusibacter paucivorans</name>
    <dbReference type="NCBI Taxonomy" id="76009"/>
    <lineage>
        <taxon>Bacteria</taxon>
        <taxon>Bacillati</taxon>
        <taxon>Bacillota</taxon>
        <taxon>Clostridia</taxon>
        <taxon>Eubacteriales</taxon>
        <taxon>Eubacteriales Family XII. Incertae Sedis</taxon>
        <taxon>Fusibacter</taxon>
    </lineage>
</organism>
<gene>
    <name evidence="1" type="ORF">KHM83_19350</name>
</gene>